<accession>A0ACC7RGT0</accession>
<dbReference type="EMBL" id="JAVHXJ020000248">
    <property type="protein sequence ID" value="MGI1900856.1"/>
    <property type="molecule type" value="Genomic_DNA"/>
</dbReference>
<evidence type="ECO:0000313" key="1">
    <source>
        <dbReference type="EMBL" id="MGI1900856.1"/>
    </source>
</evidence>
<gene>
    <name evidence="1" type="ORF">REH74_025345</name>
</gene>
<name>A0ACC7RGT0_9VIBR</name>
<protein>
    <submittedName>
        <fullName evidence="1">Uncharacterized protein</fullName>
    </submittedName>
</protein>
<evidence type="ECO:0000313" key="2">
    <source>
        <dbReference type="Proteomes" id="UP001354073"/>
    </source>
</evidence>
<reference evidence="1" key="1">
    <citation type="submission" date="2024-11" db="EMBL/GenBank/DDBJ databases">
        <title>Identification of new Vibrio campbellii strains harboring the pVA1 plasmid isolated from Penaeus vannamei postlarvae affected by outbreaks of acute hepatopancreatic necrosis disease (AHPND) in Mexico.</title>
        <authorList>
            <person name="Gomez-Gil B."/>
            <person name="Enciso-Ibarra J."/>
        </authorList>
    </citation>
    <scope>NUCLEOTIDE SEQUENCE</scope>
    <source>
        <strain evidence="1">M270204</strain>
    </source>
</reference>
<organism evidence="1 2">
    <name type="scientific">Vibrio campbellii</name>
    <dbReference type="NCBI Taxonomy" id="680"/>
    <lineage>
        <taxon>Bacteria</taxon>
        <taxon>Pseudomonadati</taxon>
        <taxon>Pseudomonadota</taxon>
        <taxon>Gammaproteobacteria</taxon>
        <taxon>Vibrionales</taxon>
        <taxon>Vibrionaceae</taxon>
        <taxon>Vibrio</taxon>
    </lineage>
</organism>
<comment type="caution">
    <text evidence="1">The sequence shown here is derived from an EMBL/GenBank/DDBJ whole genome shotgun (WGS) entry which is preliminary data.</text>
</comment>
<proteinExistence type="predicted"/>
<dbReference type="Proteomes" id="UP001354073">
    <property type="component" value="Unassembled WGS sequence"/>
</dbReference>
<sequence length="40" mass="4515">MGTIIGLLILAGIDFLLKRKTGLHLHQWIAKKIKNSEKSE</sequence>